<dbReference type="InterPro" id="IPR036890">
    <property type="entry name" value="HATPase_C_sf"/>
</dbReference>
<dbReference type="PANTHER" id="PTHR43304:SF1">
    <property type="entry name" value="PAC DOMAIN-CONTAINING PROTEIN"/>
    <property type="match status" value="1"/>
</dbReference>
<dbReference type="NCBIfam" id="TIGR00229">
    <property type="entry name" value="sensory_box"/>
    <property type="match status" value="5"/>
</dbReference>
<keyword evidence="8" id="KW-0175">Coiled coil</keyword>
<dbReference type="EC" id="2.7.13.3" evidence="2"/>
<comment type="catalytic activity">
    <reaction evidence="1">
        <text>ATP + protein L-histidine = ADP + protein N-phospho-L-histidine.</text>
        <dbReference type="EC" id="2.7.13.3"/>
    </reaction>
</comment>
<reference evidence="13 14" key="1">
    <citation type="submission" date="2016-11" db="EMBL/GenBank/DDBJ databases">
        <title>Draft Genome Sequences of Nine Cyanobacterial Strains from Diverse Habitats.</title>
        <authorList>
            <person name="Zhu T."/>
            <person name="Hou S."/>
            <person name="Lu X."/>
            <person name="Hess W.R."/>
        </authorList>
    </citation>
    <scope>NUCLEOTIDE SEQUENCE [LARGE SCALE GENOMIC DNA]</scope>
    <source>
        <strain evidence="13 14">NIES-30</strain>
    </source>
</reference>
<dbReference type="GO" id="GO:0000155">
    <property type="term" value="F:phosphorelay sensor kinase activity"/>
    <property type="evidence" value="ECO:0007669"/>
    <property type="project" value="InterPro"/>
</dbReference>
<dbReference type="CDD" id="cd00156">
    <property type="entry name" value="REC"/>
    <property type="match status" value="1"/>
</dbReference>
<dbReference type="InterPro" id="IPR000014">
    <property type="entry name" value="PAS"/>
</dbReference>
<comment type="caution">
    <text evidence="13">The sequence shown here is derived from an EMBL/GenBank/DDBJ whole genome shotgun (WGS) entry which is preliminary data.</text>
</comment>
<dbReference type="SMART" id="SM00091">
    <property type="entry name" value="PAS"/>
    <property type="match status" value="6"/>
</dbReference>
<dbReference type="PROSITE" id="PS50113">
    <property type="entry name" value="PAC"/>
    <property type="match status" value="4"/>
</dbReference>
<accession>A0A1U7J3K8</accession>
<dbReference type="SUPFAM" id="SSF52172">
    <property type="entry name" value="CheY-like"/>
    <property type="match status" value="1"/>
</dbReference>
<dbReference type="PROSITE" id="PS50110">
    <property type="entry name" value="RESPONSE_REGULATORY"/>
    <property type="match status" value="1"/>
</dbReference>
<evidence type="ECO:0000256" key="1">
    <source>
        <dbReference type="ARBA" id="ARBA00000085"/>
    </source>
</evidence>
<dbReference type="Gene3D" id="1.10.287.130">
    <property type="match status" value="1"/>
</dbReference>
<evidence type="ECO:0000256" key="4">
    <source>
        <dbReference type="ARBA" id="ARBA00022679"/>
    </source>
</evidence>
<proteinExistence type="predicted"/>
<evidence type="ECO:0000256" key="8">
    <source>
        <dbReference type="SAM" id="Coils"/>
    </source>
</evidence>
<dbReference type="PANTHER" id="PTHR43304">
    <property type="entry name" value="PHYTOCHROME-LIKE PROTEIN CPH1"/>
    <property type="match status" value="1"/>
</dbReference>
<protein>
    <recommendedName>
        <fullName evidence="2">histidine kinase</fullName>
        <ecNumber evidence="2">2.7.13.3</ecNumber>
    </recommendedName>
</protein>
<organism evidence="13 14">
    <name type="scientific">Phormidium tenue NIES-30</name>
    <dbReference type="NCBI Taxonomy" id="549789"/>
    <lineage>
        <taxon>Bacteria</taxon>
        <taxon>Bacillati</taxon>
        <taxon>Cyanobacteriota</taxon>
        <taxon>Cyanophyceae</taxon>
        <taxon>Oscillatoriophycideae</taxon>
        <taxon>Oscillatoriales</taxon>
        <taxon>Oscillatoriaceae</taxon>
        <taxon>Phormidium</taxon>
    </lineage>
</organism>
<dbReference type="SUPFAM" id="SSF47384">
    <property type="entry name" value="Homodimeric domain of signal transducing histidine kinase"/>
    <property type="match status" value="1"/>
</dbReference>
<evidence type="ECO:0000259" key="12">
    <source>
        <dbReference type="PROSITE" id="PS50113"/>
    </source>
</evidence>
<evidence type="ECO:0000313" key="14">
    <source>
        <dbReference type="Proteomes" id="UP000185557"/>
    </source>
</evidence>
<feature type="domain" description="PAS" evidence="11">
    <location>
        <begin position="157"/>
        <end position="203"/>
    </location>
</feature>
<dbReference type="InterPro" id="IPR003594">
    <property type="entry name" value="HATPase_dom"/>
</dbReference>
<dbReference type="CDD" id="cd00082">
    <property type="entry name" value="HisKA"/>
    <property type="match status" value="1"/>
</dbReference>
<keyword evidence="14" id="KW-1185">Reference proteome</keyword>
<dbReference type="InterPro" id="IPR013655">
    <property type="entry name" value="PAS_fold_3"/>
</dbReference>
<dbReference type="Pfam" id="PF02518">
    <property type="entry name" value="HATPase_c"/>
    <property type="match status" value="1"/>
</dbReference>
<dbReference type="InterPro" id="IPR005467">
    <property type="entry name" value="His_kinase_dom"/>
</dbReference>
<dbReference type="SUPFAM" id="SSF55874">
    <property type="entry name" value="ATPase domain of HSP90 chaperone/DNA topoisomerase II/histidine kinase"/>
    <property type="match status" value="1"/>
</dbReference>
<keyword evidence="4" id="KW-0808">Transferase</keyword>
<dbReference type="PROSITE" id="PS50112">
    <property type="entry name" value="PAS"/>
    <property type="match status" value="3"/>
</dbReference>
<feature type="domain" description="PAS" evidence="11">
    <location>
        <begin position="420"/>
        <end position="492"/>
    </location>
</feature>
<sequence>MAQLQSRPPITDGPRHQAAPHEPVSLLLLVADGADRTRFNPPGAIAPPTPVLGEAATLAQALDLWLTGRADWVVLDLAWAEGSGLAFLSTLGEGQQRPLPVIVLIGPGQERAALEAMKLGAADYLFAEDFTPEDLWAKLKKAGLGAEPAIAASPDNARQHYQNLVENSPDIIERFDRSLRHLYVSPALSKVLGIDATAFVGKTCRELGLDDTMVNAWEAAAAVVLATGEKQAIEFTVPTLVGGRHFEMAIAPEWSEQSQIESLLCISRDISDRVVAQQTQQRLLTAARLAQREAQAMRDGLARVFDRINDGIIAFDHDSRCVYLNPSGEQTLRRSALQILGKQVWDEFPEAVDTPIYQVYHRAIEQQQPEFLEYYFPPLDRWFELRLYPDSNGTTVYFTDISDRKAAAASRQKTKQLRHELALLERILESVLAGYWDIDFVANTAYMSPSLKRMFGYADHELSDAIDTWQTLILPEDLPPTLDNFYQHIQSRGEVPYYNEVRYRHKNGSIVWVICAGQVIAWDDVGHPLRMVGCHVDITQLKQTEAQLRKNRGHLQEAQRIGNLGSWEFEVATDRITWSEQVYRIFGLDVGANPLSFEALQSYFHPDDQTRHRQTVEATLTTRQPYDDEFRIVRADGSQGYIHARGEALADSAGQLTHLTGTVQDISDRKHSEAARQRAETQLQDLSLRLSLALESGRIGTWDWDLHQAVHWDQRMYEIWGFEGLGRAAVFDDWAVRVHGDDWPTVEATIHQALQDGLPYDIEFRFYRPDGELRWIRAAAMVQRSPAGEAQAMVGINCDITDQKQAEAHLRDLSLRLDLALESGGLGTWEMDLATLQINWDQRMYAIYGIPNGSQSMTLESYCDRVYSEDLERIHATFGRALKDVAPSVLEFRIRRGDGELRWVRGTALVQCNDQGQPQRMIGTNSDITEAKRAEQQLLRTTTQLEASNRELEAFAYSVSHDLRAPLRAIDGFSRALVEDYGDQFGDEGRDYFDRIRHNVGRMGQLIDDLLRLSRVSRQAMTYVPVDLSTLVQEQIDGLQGVDGDRTVTVTIAPGLIVTADPTLMRVAIANLVQNAWKFTAHQPSARLEFGLERQRGEPVYYLRDNGAGFDMAYADKLFGVFQRLHNTDEFPGTGIGLATVQRALHRQGGRVWAEGTIGQGATFYFTLPQAPGGEVQP</sequence>
<feature type="domain" description="PAS" evidence="11">
    <location>
        <begin position="297"/>
        <end position="367"/>
    </location>
</feature>
<feature type="coiled-coil region" evidence="8">
    <location>
        <begin position="669"/>
        <end position="696"/>
    </location>
</feature>
<dbReference type="SUPFAM" id="SSF55785">
    <property type="entry name" value="PYP-like sensor domain (PAS domain)"/>
    <property type="match status" value="6"/>
</dbReference>
<dbReference type="STRING" id="549789.NIES30_15575"/>
<dbReference type="InterPro" id="IPR036097">
    <property type="entry name" value="HisK_dim/P_sf"/>
</dbReference>
<dbReference type="Gene3D" id="3.40.50.2300">
    <property type="match status" value="1"/>
</dbReference>
<dbReference type="FunFam" id="1.10.287.130:FF:000070">
    <property type="entry name" value="Histidine kinase sensor protein"/>
    <property type="match status" value="1"/>
</dbReference>
<dbReference type="InterPro" id="IPR013656">
    <property type="entry name" value="PAS_4"/>
</dbReference>
<evidence type="ECO:0000259" key="9">
    <source>
        <dbReference type="PROSITE" id="PS50109"/>
    </source>
</evidence>
<keyword evidence="3 7" id="KW-0597">Phosphoprotein</keyword>
<keyword evidence="5" id="KW-0418">Kinase</keyword>
<dbReference type="InterPro" id="IPR001610">
    <property type="entry name" value="PAC"/>
</dbReference>
<feature type="domain" description="Histidine kinase" evidence="9">
    <location>
        <begin position="958"/>
        <end position="1172"/>
    </location>
</feature>
<feature type="domain" description="Response regulatory" evidence="10">
    <location>
        <begin position="27"/>
        <end position="143"/>
    </location>
</feature>
<dbReference type="InterPro" id="IPR001789">
    <property type="entry name" value="Sig_transdc_resp-reg_receiver"/>
</dbReference>
<dbReference type="Gene3D" id="2.10.70.100">
    <property type="match status" value="3"/>
</dbReference>
<dbReference type="AlphaFoldDB" id="A0A1U7J3K8"/>
<dbReference type="InterPro" id="IPR003661">
    <property type="entry name" value="HisK_dim/P_dom"/>
</dbReference>
<dbReference type="Gene3D" id="3.30.565.10">
    <property type="entry name" value="Histidine kinase-like ATPase, C-terminal domain"/>
    <property type="match status" value="1"/>
</dbReference>
<dbReference type="Proteomes" id="UP000185557">
    <property type="component" value="Unassembled WGS sequence"/>
</dbReference>
<feature type="modified residue" description="4-aspartylphosphate" evidence="7">
    <location>
        <position position="76"/>
    </location>
</feature>
<dbReference type="PROSITE" id="PS50109">
    <property type="entry name" value="HIS_KIN"/>
    <property type="match status" value="1"/>
</dbReference>
<dbReference type="FunFam" id="3.30.565.10:FF:000006">
    <property type="entry name" value="Sensor histidine kinase WalK"/>
    <property type="match status" value="1"/>
</dbReference>
<dbReference type="InterPro" id="IPR000700">
    <property type="entry name" value="PAS-assoc_C"/>
</dbReference>
<dbReference type="InterPro" id="IPR035965">
    <property type="entry name" value="PAS-like_dom_sf"/>
</dbReference>
<dbReference type="OrthoDB" id="475707at2"/>
<dbReference type="SMART" id="SM00387">
    <property type="entry name" value="HATPase_c"/>
    <property type="match status" value="1"/>
</dbReference>
<dbReference type="EMBL" id="MRCG01000011">
    <property type="protein sequence ID" value="OKH46913.1"/>
    <property type="molecule type" value="Genomic_DNA"/>
</dbReference>
<dbReference type="PRINTS" id="PR00344">
    <property type="entry name" value="BCTRLSENSOR"/>
</dbReference>
<dbReference type="InterPro" id="IPR052162">
    <property type="entry name" value="Sensor_kinase/Photoreceptor"/>
</dbReference>
<name>A0A1U7J3K8_9CYAN</name>
<feature type="domain" description="PAC" evidence="12">
    <location>
        <begin position="497"/>
        <end position="550"/>
    </location>
</feature>
<dbReference type="SMART" id="SM00086">
    <property type="entry name" value="PAC"/>
    <property type="match status" value="5"/>
</dbReference>
<gene>
    <name evidence="13" type="ORF">NIES30_15575</name>
</gene>
<feature type="domain" description="PAC" evidence="12">
    <location>
        <begin position="626"/>
        <end position="678"/>
    </location>
</feature>
<dbReference type="Pfam" id="PF00072">
    <property type="entry name" value="Response_reg"/>
    <property type="match status" value="1"/>
</dbReference>
<evidence type="ECO:0000259" key="10">
    <source>
        <dbReference type="PROSITE" id="PS50110"/>
    </source>
</evidence>
<dbReference type="InterPro" id="IPR011006">
    <property type="entry name" value="CheY-like_superfamily"/>
</dbReference>
<evidence type="ECO:0000259" key="11">
    <source>
        <dbReference type="PROSITE" id="PS50112"/>
    </source>
</evidence>
<dbReference type="CDD" id="cd00130">
    <property type="entry name" value="PAS"/>
    <property type="match status" value="4"/>
</dbReference>
<dbReference type="Pfam" id="PF08448">
    <property type="entry name" value="PAS_4"/>
    <property type="match status" value="2"/>
</dbReference>
<dbReference type="Pfam" id="PF00512">
    <property type="entry name" value="HisKA"/>
    <property type="match status" value="1"/>
</dbReference>
<evidence type="ECO:0000256" key="2">
    <source>
        <dbReference type="ARBA" id="ARBA00012438"/>
    </source>
</evidence>
<evidence type="ECO:0000256" key="7">
    <source>
        <dbReference type="PROSITE-ProRule" id="PRU00169"/>
    </source>
</evidence>
<evidence type="ECO:0000256" key="5">
    <source>
        <dbReference type="ARBA" id="ARBA00022777"/>
    </source>
</evidence>
<dbReference type="InterPro" id="IPR004358">
    <property type="entry name" value="Sig_transdc_His_kin-like_C"/>
</dbReference>
<feature type="domain" description="PAC" evidence="12">
    <location>
        <begin position="888"/>
        <end position="940"/>
    </location>
</feature>
<keyword evidence="6" id="KW-0902">Two-component regulatory system</keyword>
<dbReference type="SMART" id="SM00388">
    <property type="entry name" value="HisKA"/>
    <property type="match status" value="1"/>
</dbReference>
<evidence type="ECO:0000313" key="13">
    <source>
        <dbReference type="EMBL" id="OKH46913.1"/>
    </source>
</evidence>
<dbReference type="RefSeq" id="WP_073609339.1">
    <property type="nucleotide sequence ID" value="NZ_MRCG01000011.1"/>
</dbReference>
<evidence type="ECO:0000256" key="6">
    <source>
        <dbReference type="ARBA" id="ARBA00023012"/>
    </source>
</evidence>
<dbReference type="Pfam" id="PF08447">
    <property type="entry name" value="PAS_3"/>
    <property type="match status" value="4"/>
</dbReference>
<feature type="domain" description="PAC" evidence="12">
    <location>
        <begin position="760"/>
        <end position="812"/>
    </location>
</feature>
<dbReference type="Gene3D" id="3.30.450.20">
    <property type="entry name" value="PAS domain"/>
    <property type="match status" value="6"/>
</dbReference>
<evidence type="ECO:0000256" key="3">
    <source>
        <dbReference type="ARBA" id="ARBA00022553"/>
    </source>
</evidence>